<dbReference type="Pfam" id="PF18545">
    <property type="entry name" value="HalOD1"/>
    <property type="match status" value="1"/>
</dbReference>
<proteinExistence type="predicted"/>
<comment type="caution">
    <text evidence="2">The sequence shown here is derived from an EMBL/GenBank/DDBJ whole genome shotgun (WGS) entry which is preliminary data.</text>
</comment>
<dbReference type="EMBL" id="RBZW01000022">
    <property type="protein sequence ID" value="THE64953.1"/>
    <property type="molecule type" value="Genomic_DNA"/>
</dbReference>
<keyword evidence="3" id="KW-1185">Reference proteome</keyword>
<sequence>MESVEFVDDDGVYRAEYDSSQDQPSLAIVAVIAAADQSALSELPPLYSAIDTDALNELFSTTATEGQRKGRLSFPYEGFEVTVSSEGVIEAKPTENA</sequence>
<evidence type="ECO:0000259" key="1">
    <source>
        <dbReference type="Pfam" id="PF18545"/>
    </source>
</evidence>
<gene>
    <name evidence="2" type="ORF">D8Y22_10085</name>
</gene>
<dbReference type="InterPro" id="IPR040624">
    <property type="entry name" value="HalOD1"/>
</dbReference>
<reference evidence="2 3" key="1">
    <citation type="submission" date="2018-10" db="EMBL/GenBank/DDBJ databases">
        <title>Natronolimnobius sp. XQ-INN 246 isolated from Inner Mongolia Autonomous Region of China.</title>
        <authorList>
            <person name="Xue Q."/>
        </authorList>
    </citation>
    <scope>NUCLEOTIDE SEQUENCE [LARGE SCALE GENOMIC DNA]</scope>
    <source>
        <strain evidence="2 3">XQ-INN 246</strain>
    </source>
</reference>
<dbReference type="Proteomes" id="UP000318864">
    <property type="component" value="Unassembled WGS sequence"/>
</dbReference>
<dbReference type="AlphaFoldDB" id="A0A4S3TP01"/>
<organism evidence="2 3">
    <name type="scientific">Salinadaptatus halalkaliphilus</name>
    <dbReference type="NCBI Taxonomy" id="2419781"/>
    <lineage>
        <taxon>Archaea</taxon>
        <taxon>Methanobacteriati</taxon>
        <taxon>Methanobacteriota</taxon>
        <taxon>Stenosarchaea group</taxon>
        <taxon>Halobacteria</taxon>
        <taxon>Halobacteriales</taxon>
        <taxon>Natrialbaceae</taxon>
        <taxon>Salinadaptatus</taxon>
    </lineage>
</organism>
<evidence type="ECO:0000313" key="3">
    <source>
        <dbReference type="Proteomes" id="UP000318864"/>
    </source>
</evidence>
<accession>A0A4S3TP01</accession>
<name>A0A4S3TP01_9EURY</name>
<feature type="domain" description="Halobacterial output" evidence="1">
    <location>
        <begin position="21"/>
        <end position="91"/>
    </location>
</feature>
<protein>
    <recommendedName>
        <fullName evidence="1">Halobacterial output domain-containing protein</fullName>
    </recommendedName>
</protein>
<dbReference type="OrthoDB" id="271604at2157"/>
<evidence type="ECO:0000313" key="2">
    <source>
        <dbReference type="EMBL" id="THE64953.1"/>
    </source>
</evidence>